<dbReference type="InterPro" id="IPR001752">
    <property type="entry name" value="Kinesin_motor_dom"/>
</dbReference>
<dbReference type="PANTHER" id="PTHR47969">
    <property type="entry name" value="CHROMOSOME-ASSOCIATED KINESIN KIF4A-RELATED"/>
    <property type="match status" value="1"/>
</dbReference>
<evidence type="ECO:0000256" key="6">
    <source>
        <dbReference type="ARBA" id="ARBA00023212"/>
    </source>
</evidence>
<evidence type="ECO:0000256" key="1">
    <source>
        <dbReference type="ARBA" id="ARBA00004245"/>
    </source>
</evidence>
<dbReference type="GO" id="GO:0008017">
    <property type="term" value="F:microtubule binding"/>
    <property type="evidence" value="ECO:0007669"/>
    <property type="project" value="InterPro"/>
</dbReference>
<proteinExistence type="inferred from homology"/>
<dbReference type="AlphaFoldDB" id="A0A9Q0YC59"/>
<dbReference type="EMBL" id="JAIZAY010000197">
    <property type="protein sequence ID" value="KAJ8018774.1"/>
    <property type="molecule type" value="Genomic_DNA"/>
</dbReference>
<dbReference type="GO" id="GO:0051231">
    <property type="term" value="P:spindle elongation"/>
    <property type="evidence" value="ECO:0007669"/>
    <property type="project" value="TreeGrafter"/>
</dbReference>
<name>A0A9Q0YC59_HOLLE</name>
<keyword evidence="4" id="KW-0067">ATP-binding</keyword>
<evidence type="ECO:0000256" key="4">
    <source>
        <dbReference type="ARBA" id="ARBA00022840"/>
    </source>
</evidence>
<dbReference type="GO" id="GO:0005875">
    <property type="term" value="C:microtubule associated complex"/>
    <property type="evidence" value="ECO:0007669"/>
    <property type="project" value="TreeGrafter"/>
</dbReference>
<comment type="caution">
    <text evidence="9">The sequence shown here is derived from an EMBL/GenBank/DDBJ whole genome shotgun (WGS) entry which is preliminary data.</text>
</comment>
<dbReference type="InterPro" id="IPR027417">
    <property type="entry name" value="P-loop_NTPase"/>
</dbReference>
<comment type="similarity">
    <text evidence="7">Belongs to the TRAFAC class myosin-kinesin ATPase superfamily. Kinesin family.</text>
</comment>
<dbReference type="GO" id="GO:0005524">
    <property type="term" value="F:ATP binding"/>
    <property type="evidence" value="ECO:0007669"/>
    <property type="project" value="UniProtKB-KW"/>
</dbReference>
<dbReference type="Proteomes" id="UP001152320">
    <property type="component" value="Unassembled WGS sequence"/>
</dbReference>
<evidence type="ECO:0000256" key="5">
    <source>
        <dbReference type="ARBA" id="ARBA00023054"/>
    </source>
</evidence>
<comment type="caution">
    <text evidence="7">Lacks conserved residue(s) required for the propagation of feature annotation.</text>
</comment>
<dbReference type="GO" id="GO:0003777">
    <property type="term" value="F:microtubule motor activity"/>
    <property type="evidence" value="ECO:0007669"/>
    <property type="project" value="InterPro"/>
</dbReference>
<gene>
    <name evidence="9" type="ORF">HOLleu_43061</name>
</gene>
<evidence type="ECO:0000256" key="2">
    <source>
        <dbReference type="ARBA" id="ARBA00022490"/>
    </source>
</evidence>
<keyword evidence="6" id="KW-0206">Cytoskeleton</keyword>
<comment type="subcellular location">
    <subcellularLocation>
        <location evidence="1">Cytoplasm</location>
        <location evidence="1">Cytoskeleton</location>
    </subcellularLocation>
</comment>
<protein>
    <submittedName>
        <fullName evidence="9">Kinesin-like protein KIN-4A</fullName>
    </submittedName>
</protein>
<keyword evidence="3" id="KW-0547">Nucleotide-binding</keyword>
<accession>A0A9Q0YC59</accession>
<keyword evidence="2" id="KW-0963">Cytoplasm</keyword>
<evidence type="ECO:0000256" key="7">
    <source>
        <dbReference type="PROSITE-ProRule" id="PRU00283"/>
    </source>
</evidence>
<dbReference type="InterPro" id="IPR027640">
    <property type="entry name" value="Kinesin-like_fam"/>
</dbReference>
<dbReference type="Pfam" id="PF00225">
    <property type="entry name" value="Kinesin"/>
    <property type="match status" value="1"/>
</dbReference>
<dbReference type="PANTHER" id="PTHR47969:SF15">
    <property type="entry name" value="CHROMOSOME-ASSOCIATED KINESIN KIF4A-RELATED"/>
    <property type="match status" value="1"/>
</dbReference>
<dbReference type="OrthoDB" id="3176171at2759"/>
<dbReference type="GO" id="GO:0007018">
    <property type="term" value="P:microtubule-based movement"/>
    <property type="evidence" value="ECO:0007669"/>
    <property type="project" value="InterPro"/>
</dbReference>
<dbReference type="InterPro" id="IPR036961">
    <property type="entry name" value="Kinesin_motor_dom_sf"/>
</dbReference>
<dbReference type="Gene3D" id="3.40.850.10">
    <property type="entry name" value="Kinesin motor domain"/>
    <property type="match status" value="1"/>
</dbReference>
<dbReference type="PROSITE" id="PS50067">
    <property type="entry name" value="KINESIN_MOTOR_2"/>
    <property type="match status" value="1"/>
</dbReference>
<organism evidence="9 10">
    <name type="scientific">Holothuria leucospilota</name>
    <name type="common">Black long sea cucumber</name>
    <name type="synonym">Mertensiothuria leucospilota</name>
    <dbReference type="NCBI Taxonomy" id="206669"/>
    <lineage>
        <taxon>Eukaryota</taxon>
        <taxon>Metazoa</taxon>
        <taxon>Echinodermata</taxon>
        <taxon>Eleutherozoa</taxon>
        <taxon>Echinozoa</taxon>
        <taxon>Holothuroidea</taxon>
        <taxon>Aspidochirotacea</taxon>
        <taxon>Aspidochirotida</taxon>
        <taxon>Holothuriidae</taxon>
        <taxon>Holothuria</taxon>
    </lineage>
</organism>
<evidence type="ECO:0000313" key="9">
    <source>
        <dbReference type="EMBL" id="KAJ8018774.1"/>
    </source>
</evidence>
<evidence type="ECO:0000256" key="3">
    <source>
        <dbReference type="ARBA" id="ARBA00022741"/>
    </source>
</evidence>
<reference evidence="9" key="1">
    <citation type="submission" date="2021-10" db="EMBL/GenBank/DDBJ databases">
        <title>Tropical sea cucumber genome reveals ecological adaptation and Cuvierian tubules defense mechanism.</title>
        <authorList>
            <person name="Chen T."/>
        </authorList>
    </citation>
    <scope>NUCLEOTIDE SEQUENCE</scope>
    <source>
        <strain evidence="9">Nanhai2018</strain>
        <tissue evidence="9">Muscle</tissue>
    </source>
</reference>
<sequence length="95" mass="10747">MVSEEPEVMALLKKGSDGRATGSTGMNKTSSRSHAIFTINIEQISRDDRLVNFISIEIEEVELGATFLLDSFLPKICYERQVLYIHIKGSWSRQI</sequence>
<evidence type="ECO:0000313" key="10">
    <source>
        <dbReference type="Proteomes" id="UP001152320"/>
    </source>
</evidence>
<dbReference type="SUPFAM" id="SSF52540">
    <property type="entry name" value="P-loop containing nucleoside triphosphate hydrolases"/>
    <property type="match status" value="1"/>
</dbReference>
<evidence type="ECO:0000259" key="8">
    <source>
        <dbReference type="PROSITE" id="PS50067"/>
    </source>
</evidence>
<keyword evidence="10" id="KW-1185">Reference proteome</keyword>
<keyword evidence="5" id="KW-0175">Coiled coil</keyword>
<feature type="domain" description="Kinesin motor" evidence="8">
    <location>
        <begin position="1"/>
        <end position="95"/>
    </location>
</feature>
<dbReference type="GO" id="GO:0007052">
    <property type="term" value="P:mitotic spindle organization"/>
    <property type="evidence" value="ECO:0007669"/>
    <property type="project" value="TreeGrafter"/>
</dbReference>